<reference evidence="11 12" key="1">
    <citation type="submission" date="2023-03" db="EMBL/GenBank/DDBJ databases">
        <title>Whole genome sequencing of Methanotrichaceae archaeon M04Ac.</title>
        <authorList>
            <person name="Khomyakova M.A."/>
            <person name="Merkel A.Y."/>
            <person name="Slobodkin A.I."/>
        </authorList>
    </citation>
    <scope>NUCLEOTIDE SEQUENCE [LARGE SCALE GENOMIC DNA]</scope>
    <source>
        <strain evidence="11 12">M04Ac</strain>
    </source>
</reference>
<dbReference type="Proteomes" id="UP001215956">
    <property type="component" value="Unassembled WGS sequence"/>
</dbReference>
<dbReference type="InterPro" id="IPR001959">
    <property type="entry name" value="Transposase"/>
</dbReference>
<keyword evidence="5" id="KW-0862">Zinc</keyword>
<evidence type="ECO:0000256" key="6">
    <source>
        <dbReference type="ARBA" id="ARBA00023125"/>
    </source>
</evidence>
<evidence type="ECO:0000256" key="4">
    <source>
        <dbReference type="ARBA" id="ARBA00022723"/>
    </source>
</evidence>
<evidence type="ECO:0000313" key="12">
    <source>
        <dbReference type="Proteomes" id="UP001215956"/>
    </source>
</evidence>
<dbReference type="NCBIfam" id="NF040570">
    <property type="entry name" value="guided_TnpB"/>
    <property type="match status" value="1"/>
</dbReference>
<feature type="non-terminal residue" evidence="11">
    <location>
        <position position="1"/>
    </location>
</feature>
<comment type="similarity">
    <text evidence="2">In the N-terminal section; belongs to the transposase 2 family.</text>
</comment>
<dbReference type="RefSeq" id="WP_316969575.1">
    <property type="nucleotide sequence ID" value="NZ_JARFPL010000033.1"/>
</dbReference>
<dbReference type="PANTHER" id="PTHR30405">
    <property type="entry name" value="TRANSPOSASE"/>
    <property type="match status" value="1"/>
</dbReference>
<proteinExistence type="inferred from homology"/>
<evidence type="ECO:0000313" key="11">
    <source>
        <dbReference type="EMBL" id="MDF0593874.1"/>
    </source>
</evidence>
<name>A0ABT5XGP3_9EURY</name>
<comment type="caution">
    <text evidence="11">The sequence shown here is derived from an EMBL/GenBank/DDBJ whole genome shotgun (WGS) entry which is preliminary data.</text>
</comment>
<dbReference type="PANTHER" id="PTHR30405:SF11">
    <property type="entry name" value="RNA-GUIDED DNA ENDONUCLEASE RV2885C-RELATED"/>
    <property type="match status" value="1"/>
</dbReference>
<keyword evidence="3" id="KW-0815">Transposition</keyword>
<feature type="domain" description="Transposase putative helix-turn-helix" evidence="10">
    <location>
        <begin position="10"/>
        <end position="53"/>
    </location>
</feature>
<dbReference type="Pfam" id="PF01385">
    <property type="entry name" value="OrfB_IS605"/>
    <property type="match status" value="1"/>
</dbReference>
<keyword evidence="7" id="KW-0233">DNA recombination</keyword>
<evidence type="ECO:0000256" key="1">
    <source>
        <dbReference type="ARBA" id="ARBA00008761"/>
    </source>
</evidence>
<gene>
    <name evidence="11" type="ORF">P0O24_09810</name>
</gene>
<protein>
    <submittedName>
        <fullName evidence="11">Transposase</fullName>
    </submittedName>
</protein>
<evidence type="ECO:0000259" key="9">
    <source>
        <dbReference type="Pfam" id="PF07282"/>
    </source>
</evidence>
<feature type="domain" description="Probable transposase IS891/IS1136/IS1341" evidence="8">
    <location>
        <begin position="176"/>
        <end position="285"/>
    </location>
</feature>
<evidence type="ECO:0000256" key="3">
    <source>
        <dbReference type="ARBA" id="ARBA00022578"/>
    </source>
</evidence>
<accession>A0ABT5XGP3</accession>
<dbReference type="Pfam" id="PF07282">
    <property type="entry name" value="Cas12f1-like_TNB"/>
    <property type="match status" value="1"/>
</dbReference>
<sequence>CRISDEEGEMIISYRYPIFPSREVEQKLVEALDTCRWLYNRLLEEMNKARESGTTLRTYDTQNLIPLLKTENPNLHKVYSKVLQMVNYTLWSNIKGLSGLKKNGRKVGHLRFKGKGWYNTLNYNQSGFKLDQDHSILKLSKIGEIKIKLHRKVEGNIKAVIIKREGDSWFALIQAEQEPKQLSETGNVVGLDVGLASFVVDSDGNSVENPRFAEKAATKAKNIQKKLSRAQKGSNNRRKLVDKLDKAHERINNQRADFLHKLSRMYVNRYDIICAEDLDVKGLKEKGNNKGIHRNIHDASWSRFMFMLSYKAQSAGRKLIVVDPRNTSQRCSFCGSIVRKELSDRVHECPYCGFSSNRDYNAAVNILSTGMEQPVAPIESKPLHHVSVMQVLAMKWEALPFRVG</sequence>
<dbReference type="EMBL" id="JARFPL010000033">
    <property type="protein sequence ID" value="MDF0593874.1"/>
    <property type="molecule type" value="Genomic_DNA"/>
</dbReference>
<evidence type="ECO:0000259" key="10">
    <source>
        <dbReference type="Pfam" id="PF12323"/>
    </source>
</evidence>
<comment type="similarity">
    <text evidence="1">In the C-terminal section; belongs to the transposase 35 family.</text>
</comment>
<dbReference type="InterPro" id="IPR010095">
    <property type="entry name" value="Cas12f1-like_TNB"/>
</dbReference>
<dbReference type="InterPro" id="IPR021027">
    <property type="entry name" value="Transposase_put_HTH"/>
</dbReference>
<dbReference type="NCBIfam" id="TIGR01766">
    <property type="entry name" value="IS200/IS605 family accessory protein TnpB-like domain"/>
    <property type="match status" value="1"/>
</dbReference>
<dbReference type="Pfam" id="PF12323">
    <property type="entry name" value="HTH_OrfB_IS605"/>
    <property type="match status" value="1"/>
</dbReference>
<evidence type="ECO:0000256" key="7">
    <source>
        <dbReference type="ARBA" id="ARBA00023172"/>
    </source>
</evidence>
<evidence type="ECO:0000256" key="2">
    <source>
        <dbReference type="ARBA" id="ARBA00011044"/>
    </source>
</evidence>
<evidence type="ECO:0000256" key="5">
    <source>
        <dbReference type="ARBA" id="ARBA00022833"/>
    </source>
</evidence>
<keyword evidence="6" id="KW-0238">DNA-binding</keyword>
<dbReference type="InterPro" id="IPR051399">
    <property type="entry name" value="RNA-guided_DNA_endo/Transpos"/>
</dbReference>
<keyword evidence="4" id="KW-0479">Metal-binding</keyword>
<feature type="domain" description="Cas12f1-like TNB" evidence="9">
    <location>
        <begin position="301"/>
        <end position="366"/>
    </location>
</feature>
<keyword evidence="12" id="KW-1185">Reference proteome</keyword>
<evidence type="ECO:0000259" key="8">
    <source>
        <dbReference type="Pfam" id="PF01385"/>
    </source>
</evidence>
<organism evidence="11 12">
    <name type="scientific">Candidatus Methanocrinis alkalitolerans</name>
    <dbReference type="NCBI Taxonomy" id="3033395"/>
    <lineage>
        <taxon>Archaea</taxon>
        <taxon>Methanobacteriati</taxon>
        <taxon>Methanobacteriota</taxon>
        <taxon>Stenosarchaea group</taxon>
        <taxon>Methanomicrobia</taxon>
        <taxon>Methanotrichales</taxon>
        <taxon>Methanotrichaceae</taxon>
        <taxon>Methanocrinis</taxon>
    </lineage>
</organism>